<keyword evidence="4" id="KW-0175">Coiled coil</keyword>
<name>A0A6A6MNE6_HEVBR</name>
<feature type="compositionally biased region" description="Polar residues" evidence="5">
    <location>
        <begin position="198"/>
        <end position="223"/>
    </location>
</feature>
<evidence type="ECO:0000256" key="2">
    <source>
        <dbReference type="ARBA" id="ARBA00012483"/>
    </source>
</evidence>
<comment type="caution">
    <text evidence="6">The sequence shown here is derived from an EMBL/GenBank/DDBJ whole genome shotgun (WGS) entry which is preliminary data.</text>
</comment>
<dbReference type="AlphaFoldDB" id="A0A6A6MNE6"/>
<dbReference type="GO" id="GO:0061630">
    <property type="term" value="F:ubiquitin protein ligase activity"/>
    <property type="evidence" value="ECO:0007669"/>
    <property type="project" value="UniProtKB-EC"/>
</dbReference>
<evidence type="ECO:0000256" key="3">
    <source>
        <dbReference type="ARBA" id="ARBA00022786"/>
    </source>
</evidence>
<dbReference type="Gene3D" id="3.40.50.620">
    <property type="entry name" value="HUPs"/>
    <property type="match status" value="1"/>
</dbReference>
<evidence type="ECO:0000256" key="1">
    <source>
        <dbReference type="ARBA" id="ARBA00000900"/>
    </source>
</evidence>
<dbReference type="Proteomes" id="UP000467840">
    <property type="component" value="Chromosome 15"/>
</dbReference>
<feature type="compositionally biased region" description="Polar residues" evidence="5">
    <location>
        <begin position="294"/>
        <end position="308"/>
    </location>
</feature>
<dbReference type="EMBL" id="JAAGAX010000005">
    <property type="protein sequence ID" value="KAF2315302.1"/>
    <property type="molecule type" value="Genomic_DNA"/>
</dbReference>
<proteinExistence type="predicted"/>
<evidence type="ECO:0000313" key="7">
    <source>
        <dbReference type="Proteomes" id="UP000467840"/>
    </source>
</evidence>
<evidence type="ECO:0000313" key="6">
    <source>
        <dbReference type="EMBL" id="KAF2315302.1"/>
    </source>
</evidence>
<feature type="compositionally biased region" description="Low complexity" evidence="5">
    <location>
        <begin position="274"/>
        <end position="284"/>
    </location>
</feature>
<evidence type="ECO:0000256" key="4">
    <source>
        <dbReference type="SAM" id="Coils"/>
    </source>
</evidence>
<comment type="catalytic activity">
    <reaction evidence="1">
        <text>S-ubiquitinyl-[E2 ubiquitin-conjugating enzyme]-L-cysteine + [acceptor protein]-L-lysine = [E2 ubiquitin-conjugating enzyme]-L-cysteine + N(6)-ubiquitinyl-[acceptor protein]-L-lysine.</text>
        <dbReference type="EC" id="2.3.2.27"/>
    </reaction>
</comment>
<feature type="compositionally biased region" description="Polar residues" evidence="5">
    <location>
        <begin position="322"/>
        <end position="332"/>
    </location>
</feature>
<dbReference type="CDD" id="cd01989">
    <property type="entry name" value="USP_STK_Ubox_N"/>
    <property type="match status" value="1"/>
</dbReference>
<accession>A0A6A6MNE6</accession>
<feature type="region of interest" description="Disordered" evidence="5">
    <location>
        <begin position="197"/>
        <end position="227"/>
    </location>
</feature>
<feature type="coiled-coil region" evidence="4">
    <location>
        <begin position="357"/>
        <end position="450"/>
    </location>
</feature>
<reference evidence="6 7" key="1">
    <citation type="journal article" date="2020" name="Mol. Plant">
        <title>The Chromosome-Based Rubber Tree Genome Provides New Insights into Spurge Genome Evolution and Rubber Biosynthesis.</title>
        <authorList>
            <person name="Liu J."/>
            <person name="Shi C."/>
            <person name="Shi C.C."/>
            <person name="Li W."/>
            <person name="Zhang Q.J."/>
            <person name="Zhang Y."/>
            <person name="Li K."/>
            <person name="Lu H.F."/>
            <person name="Shi C."/>
            <person name="Zhu S.T."/>
            <person name="Xiao Z.Y."/>
            <person name="Nan H."/>
            <person name="Yue Y."/>
            <person name="Zhu X.G."/>
            <person name="Wu Y."/>
            <person name="Hong X.N."/>
            <person name="Fan G.Y."/>
            <person name="Tong Y."/>
            <person name="Zhang D."/>
            <person name="Mao C.L."/>
            <person name="Liu Y.L."/>
            <person name="Hao S.J."/>
            <person name="Liu W.Q."/>
            <person name="Lv M.Q."/>
            <person name="Zhang H.B."/>
            <person name="Liu Y."/>
            <person name="Hu-Tang G.R."/>
            <person name="Wang J.P."/>
            <person name="Wang J.H."/>
            <person name="Sun Y.H."/>
            <person name="Ni S.B."/>
            <person name="Chen W.B."/>
            <person name="Zhang X.C."/>
            <person name="Jiao Y.N."/>
            <person name="Eichler E.E."/>
            <person name="Li G.H."/>
            <person name="Liu X."/>
            <person name="Gao L.Z."/>
        </authorList>
    </citation>
    <scope>NUCLEOTIDE SEQUENCE [LARGE SCALE GENOMIC DNA]</scope>
    <source>
        <strain evidence="7">cv. GT1</strain>
        <tissue evidence="6">Leaf</tissue>
    </source>
</reference>
<feature type="region of interest" description="Disordered" evidence="5">
    <location>
        <begin position="246"/>
        <end position="353"/>
    </location>
</feature>
<dbReference type="PANTHER" id="PTHR45647:SF100">
    <property type="entry name" value="U-BOX DOMAIN-CONTAINING PROTEIN 33"/>
    <property type="match status" value="1"/>
</dbReference>
<gene>
    <name evidence="6" type="ORF">GH714_038764</name>
</gene>
<dbReference type="InterPro" id="IPR051348">
    <property type="entry name" value="U-box_ubiquitin_ligases"/>
</dbReference>
<keyword evidence="7" id="KW-1185">Reference proteome</keyword>
<keyword evidence="3" id="KW-0833">Ubl conjugation pathway</keyword>
<organism evidence="6 7">
    <name type="scientific">Hevea brasiliensis</name>
    <name type="common">Para rubber tree</name>
    <name type="synonym">Siphonia brasiliensis</name>
    <dbReference type="NCBI Taxonomy" id="3981"/>
    <lineage>
        <taxon>Eukaryota</taxon>
        <taxon>Viridiplantae</taxon>
        <taxon>Streptophyta</taxon>
        <taxon>Embryophyta</taxon>
        <taxon>Tracheophyta</taxon>
        <taxon>Spermatophyta</taxon>
        <taxon>Magnoliopsida</taxon>
        <taxon>eudicotyledons</taxon>
        <taxon>Gunneridae</taxon>
        <taxon>Pentapetalae</taxon>
        <taxon>rosids</taxon>
        <taxon>fabids</taxon>
        <taxon>Malpighiales</taxon>
        <taxon>Euphorbiaceae</taxon>
        <taxon>Crotonoideae</taxon>
        <taxon>Micrandreae</taxon>
        <taxon>Hevea</taxon>
    </lineage>
</organism>
<sequence>MAVVSPAPAITQQMTPINFPEYIVPGSMAAAREIVEEPVARVLEEKIYVAVGKSFKENKSLLTWALQNSGGRKICIIHVHEPAQMIPLMGTKFHASSLKDQEVRAFREIERQDMHKTLDEYLLFCRRMGVQAEKLYIEMESIEKGILQLISGHGIRQLAMGQRQTSDFQELRRNNPLHMYCKYREGALDANGTELRPSLQQASPNTEIGQSNHLRSQSITLGQKSYPRLTNPAQDLFRRARSVTFGHQGGKSLTPASLDNIGGPSTSQNRSDAEGASSVSSASSDDCDALSRSTSQGSLLSTYPSSGMVNVGLVPLDRTEGSENGSELSTPAQLKEDPHHSTPSSVLQDGNIDDPLYDQLEQAMSEAENSRREAFEETVRRAKAERDAREAIRRAKASEGLYAEESRQRKEIEEALAKEKEELEKSKKERDEVMEELHIALDQKKSLERQIAEMIRW</sequence>
<evidence type="ECO:0000256" key="5">
    <source>
        <dbReference type="SAM" id="MobiDB-lite"/>
    </source>
</evidence>
<dbReference type="PANTHER" id="PTHR45647">
    <property type="entry name" value="OS02G0152300 PROTEIN"/>
    <property type="match status" value="1"/>
</dbReference>
<protein>
    <recommendedName>
        <fullName evidence="2">RING-type E3 ubiquitin transferase</fullName>
        <ecNumber evidence="2">2.3.2.27</ecNumber>
    </recommendedName>
</protein>
<dbReference type="EC" id="2.3.2.27" evidence="2"/>
<dbReference type="SUPFAM" id="SSF52402">
    <property type="entry name" value="Adenine nucleotide alpha hydrolases-like"/>
    <property type="match status" value="1"/>
</dbReference>
<dbReference type="InterPro" id="IPR014729">
    <property type="entry name" value="Rossmann-like_a/b/a_fold"/>
</dbReference>